<evidence type="ECO:0000313" key="3">
    <source>
        <dbReference type="Proteomes" id="UP000587760"/>
    </source>
</evidence>
<dbReference type="InterPro" id="IPR013560">
    <property type="entry name" value="DUF1722"/>
</dbReference>
<dbReference type="PANTHER" id="PTHR30087:SF0">
    <property type="entry name" value="INNER MEMBRANE PROTEIN"/>
    <property type="match status" value="1"/>
</dbReference>
<dbReference type="RefSeq" id="WP_184747637.1">
    <property type="nucleotide sequence ID" value="NZ_JACHGJ010000006.1"/>
</dbReference>
<dbReference type="PIRSF" id="PIRSF037004">
    <property type="entry name" value="UCP037004"/>
    <property type="match status" value="1"/>
</dbReference>
<protein>
    <submittedName>
        <fullName evidence="2">Uncharacterized protein YbgA (DUF1722 family)/uncharacterized protein YbbK (DUF523 family)</fullName>
    </submittedName>
</protein>
<name>A0A841RDT8_9SPIO</name>
<keyword evidence="3" id="KW-1185">Reference proteome</keyword>
<evidence type="ECO:0000313" key="2">
    <source>
        <dbReference type="EMBL" id="MBB6481387.1"/>
    </source>
</evidence>
<reference evidence="2 3" key="1">
    <citation type="submission" date="2020-08" db="EMBL/GenBank/DDBJ databases">
        <title>Genomic Encyclopedia of Type Strains, Phase IV (KMG-IV): sequencing the most valuable type-strain genomes for metagenomic binning, comparative biology and taxonomic classification.</title>
        <authorList>
            <person name="Goeker M."/>
        </authorList>
    </citation>
    <scope>NUCLEOTIDE SEQUENCE [LARGE SCALE GENOMIC DNA]</scope>
    <source>
        <strain evidence="2 3">DSM 2461</strain>
    </source>
</reference>
<comment type="caution">
    <text evidence="2">The sequence shown here is derived from an EMBL/GenBank/DDBJ whole genome shotgun (WGS) entry which is preliminary data.</text>
</comment>
<sequence length="315" mass="36446">MKKIKVGVSSCLLGNNVRYNGQHQLDHFIRDTLGQWCEFVPVCPEVECGLPIPRESMRLVGDVNNPRLMTGKTGIDHTEKMKSWIEGKLPELEREELVAFVFKTKSPSSGMRKIKIYNEQGERISFNGIGMFARAFMERFPDIPVEDEGRLCDPGLREQFIETIFVLQRWRDAVKAGTAKAVVDFHTKHKYTFMAHSPQKLKELGKLTARAGTVKPEELVEEYRTVLHKLLKEKKDRKKNYNVILHIMGYFKNHLTAGEKDELLKEAQLYYDGISPVIVPLTLLKHYTMKYEEPYLLEQYYLNPHPVELGLLNHV</sequence>
<dbReference type="Pfam" id="PF04463">
    <property type="entry name" value="2-thiour_desulf"/>
    <property type="match status" value="1"/>
</dbReference>
<dbReference type="PANTHER" id="PTHR30087">
    <property type="entry name" value="INNER MEMBRANE PROTEIN"/>
    <property type="match status" value="1"/>
</dbReference>
<organism evidence="2 3">
    <name type="scientific">Spirochaeta isovalerica</name>
    <dbReference type="NCBI Taxonomy" id="150"/>
    <lineage>
        <taxon>Bacteria</taxon>
        <taxon>Pseudomonadati</taxon>
        <taxon>Spirochaetota</taxon>
        <taxon>Spirochaetia</taxon>
        <taxon>Spirochaetales</taxon>
        <taxon>Spirochaetaceae</taxon>
        <taxon>Spirochaeta</taxon>
    </lineage>
</organism>
<evidence type="ECO:0000259" key="1">
    <source>
        <dbReference type="Pfam" id="PF08349"/>
    </source>
</evidence>
<dbReference type="Pfam" id="PF08349">
    <property type="entry name" value="DUF1722"/>
    <property type="match status" value="1"/>
</dbReference>
<dbReference type="InterPro" id="IPR017087">
    <property type="entry name" value="UCP037004"/>
</dbReference>
<dbReference type="InterPro" id="IPR007553">
    <property type="entry name" value="2-thiour_desulf"/>
</dbReference>
<dbReference type="AlphaFoldDB" id="A0A841RDT8"/>
<dbReference type="EMBL" id="JACHGJ010000006">
    <property type="protein sequence ID" value="MBB6481387.1"/>
    <property type="molecule type" value="Genomic_DNA"/>
</dbReference>
<accession>A0A841RDT8</accession>
<proteinExistence type="predicted"/>
<gene>
    <name evidence="2" type="ORF">HNR50_003067</name>
</gene>
<feature type="domain" description="DUF1722" evidence="1">
    <location>
        <begin position="190"/>
        <end position="306"/>
    </location>
</feature>
<dbReference type="Proteomes" id="UP000587760">
    <property type="component" value="Unassembled WGS sequence"/>
</dbReference>